<organism evidence="2 3">
    <name type="scientific">Popillia japonica</name>
    <name type="common">Japanese beetle</name>
    <dbReference type="NCBI Taxonomy" id="7064"/>
    <lineage>
        <taxon>Eukaryota</taxon>
        <taxon>Metazoa</taxon>
        <taxon>Ecdysozoa</taxon>
        <taxon>Arthropoda</taxon>
        <taxon>Hexapoda</taxon>
        <taxon>Insecta</taxon>
        <taxon>Pterygota</taxon>
        <taxon>Neoptera</taxon>
        <taxon>Endopterygota</taxon>
        <taxon>Coleoptera</taxon>
        <taxon>Polyphaga</taxon>
        <taxon>Scarabaeiformia</taxon>
        <taxon>Scarabaeidae</taxon>
        <taxon>Rutelinae</taxon>
        <taxon>Popillia</taxon>
    </lineage>
</organism>
<feature type="compositionally biased region" description="Basic and acidic residues" evidence="1">
    <location>
        <begin position="321"/>
        <end position="332"/>
    </location>
</feature>
<feature type="compositionally biased region" description="Polar residues" evidence="1">
    <location>
        <begin position="309"/>
        <end position="320"/>
    </location>
</feature>
<evidence type="ECO:0000313" key="3">
    <source>
        <dbReference type="Proteomes" id="UP001458880"/>
    </source>
</evidence>
<proteinExistence type="predicted"/>
<dbReference type="CDD" id="cd22973">
    <property type="entry name" value="DD_CATIP"/>
    <property type="match status" value="1"/>
</dbReference>
<feature type="compositionally biased region" description="Polar residues" evidence="1">
    <location>
        <begin position="333"/>
        <end position="345"/>
    </location>
</feature>
<dbReference type="PANTHER" id="PTHR15505:SF4">
    <property type="entry name" value="RIIA DOMAIN-CONTAINING PROTEIN 1"/>
    <property type="match status" value="1"/>
</dbReference>
<protein>
    <submittedName>
        <fullName evidence="2">Uncharacterized protein</fullName>
    </submittedName>
</protein>
<feature type="compositionally biased region" description="Basic and acidic residues" evidence="1">
    <location>
        <begin position="346"/>
        <end position="359"/>
    </location>
</feature>
<comment type="caution">
    <text evidence="2">The sequence shown here is derived from an EMBL/GenBank/DDBJ whole genome shotgun (WGS) entry which is preliminary data.</text>
</comment>
<sequence>MDLLEPDDAPLAVHEDILKYLKEQDLLGAEDEFLHQITNFSEQNVKQIVEDLLQRFERDQKLKDDYEERRKAHNQFPLFRLADILPDFKIDDEMYEALTFREILLVQRLDDGNQLIPESVGGLCLDIQKAVGKPPEERKCNDICERLARIMNSDKDNNQVVPIDKLKTENIPAGAPSYAEEPDLEDRLGVQADRCLNKFLVHLSSQFDFEGNNAGSTITTWVDRNLHTIEEKRREFYMKKVVKHVVNVEKIICNTSYEPEGKETVGGDTSRVRSQPSNYISADHVHDKGLSIEKVHIKTDVIKAMVSETSKMSVKSSTKQNDPKEHTSKKSNEQFTTGNTPNVTEKNSRAAEPVQEKSSLKTKKVSTTGKCNSSRSLVIPSDQIKLGKASKEDQAKGETIEELQLIQKSLYVGLFKKYYYIKHQSNDEPPVDDRKFYSLLKAKDYISEGANFLLHRYLARTIYIGSFELSTMYINGDMCRNIYHCTGPESKVINDRRIDTCTIYRTIIEECGIEHKCITLLTLRGQIVSQTWEGTNYVLQINPLLDVNNYNIVGNEQILLKHAWENDMQLMSKYLDEKVANEIKIKSYMIDHPEFRNMITDYIHTILLLKPEDIIEFTITHFLSFSPQFLPQSDYF</sequence>
<dbReference type="Proteomes" id="UP001458880">
    <property type="component" value="Unassembled WGS sequence"/>
</dbReference>
<gene>
    <name evidence="2" type="ORF">QE152_g7049</name>
</gene>
<keyword evidence="3" id="KW-1185">Reference proteome</keyword>
<dbReference type="PANTHER" id="PTHR15505">
    <property type="entry name" value="RIIA DOMAIN-CONTAINING PROTEIN 1"/>
    <property type="match status" value="1"/>
</dbReference>
<name>A0AAW1MEY9_POPJA</name>
<dbReference type="AlphaFoldDB" id="A0AAW1MEY9"/>
<feature type="region of interest" description="Disordered" evidence="1">
    <location>
        <begin position="309"/>
        <end position="374"/>
    </location>
</feature>
<dbReference type="EMBL" id="JASPKY010000050">
    <property type="protein sequence ID" value="KAK9745205.1"/>
    <property type="molecule type" value="Genomic_DNA"/>
</dbReference>
<dbReference type="InterPro" id="IPR047501">
    <property type="entry name" value="DD_CATIP"/>
</dbReference>
<evidence type="ECO:0000256" key="1">
    <source>
        <dbReference type="SAM" id="MobiDB-lite"/>
    </source>
</evidence>
<reference evidence="2 3" key="1">
    <citation type="journal article" date="2024" name="BMC Genomics">
        <title>De novo assembly and annotation of Popillia japonica's genome with initial clues to its potential as an invasive pest.</title>
        <authorList>
            <person name="Cucini C."/>
            <person name="Boschi S."/>
            <person name="Funari R."/>
            <person name="Cardaioli E."/>
            <person name="Iannotti N."/>
            <person name="Marturano G."/>
            <person name="Paoli F."/>
            <person name="Bruttini M."/>
            <person name="Carapelli A."/>
            <person name="Frati F."/>
            <person name="Nardi F."/>
        </authorList>
    </citation>
    <scope>NUCLEOTIDE SEQUENCE [LARGE SCALE GENOMIC DNA]</scope>
    <source>
        <strain evidence="2">DMR45628</strain>
    </source>
</reference>
<accession>A0AAW1MEY9</accession>
<evidence type="ECO:0000313" key="2">
    <source>
        <dbReference type="EMBL" id="KAK9745205.1"/>
    </source>
</evidence>